<organism evidence="1 2">
    <name type="scientific">Flavobacterium agricola</name>
    <dbReference type="NCBI Taxonomy" id="2870839"/>
    <lineage>
        <taxon>Bacteria</taxon>
        <taxon>Pseudomonadati</taxon>
        <taxon>Bacteroidota</taxon>
        <taxon>Flavobacteriia</taxon>
        <taxon>Flavobacteriales</taxon>
        <taxon>Flavobacteriaceae</taxon>
        <taxon>Flavobacterium</taxon>
    </lineage>
</organism>
<name>A0ABY6LYT6_9FLAO</name>
<reference evidence="1" key="1">
    <citation type="submission" date="2021-08" db="EMBL/GenBank/DDBJ databases">
        <title>Flavobacterium sp. strain CC-SYL302.</title>
        <authorList>
            <person name="Lin S.-Y."/>
            <person name="Lee T.-H."/>
            <person name="Young C.-C."/>
        </authorList>
    </citation>
    <scope>NUCLEOTIDE SEQUENCE</scope>
    <source>
        <strain evidence="1">CC-SYL302</strain>
    </source>
</reference>
<dbReference type="EMBL" id="CP081495">
    <property type="protein sequence ID" value="UYW01489.1"/>
    <property type="molecule type" value="Genomic_DNA"/>
</dbReference>
<dbReference type="Proteomes" id="UP001163328">
    <property type="component" value="Chromosome"/>
</dbReference>
<protein>
    <recommendedName>
        <fullName evidence="3">YtkA-like domain-containing protein</fullName>
    </recommendedName>
</protein>
<dbReference type="RefSeq" id="WP_264433961.1">
    <property type="nucleotide sequence ID" value="NZ_CP081495.1"/>
</dbReference>
<accession>A0ABY6LYT6</accession>
<evidence type="ECO:0000313" key="2">
    <source>
        <dbReference type="Proteomes" id="UP001163328"/>
    </source>
</evidence>
<sequence>MAAFTLFACSSDDNANSNSTDDFLNQMKLVQTITNEAHSIKIYTKSGVILTGYNNIYLQIQNADGTFVEDAQINWMPMMYMTAHAHSSPKSAVVKAEGSKNTYGGFIVFQMASHASEYWELTLNYTINGQAFSATDVIQVNQAPNRNVQSFKGTDGVNYVVAMVEPTEPKVAVNNMSAVLYKMDMHDYSLVTNYTIAIDPRMPGMGNHSSPNNQNLTPGFGSFYYGKLSLTMTGYWTINLQVLNELQEVIKGEAITPTNTASSIYFDLEF</sequence>
<gene>
    <name evidence="1" type="ORF">K5I29_00625</name>
</gene>
<evidence type="ECO:0000313" key="1">
    <source>
        <dbReference type="EMBL" id="UYW01489.1"/>
    </source>
</evidence>
<proteinExistence type="predicted"/>
<evidence type="ECO:0008006" key="3">
    <source>
        <dbReference type="Google" id="ProtNLM"/>
    </source>
</evidence>
<keyword evidence="2" id="KW-1185">Reference proteome</keyword>